<dbReference type="GO" id="GO:0009360">
    <property type="term" value="C:DNA polymerase III complex"/>
    <property type="evidence" value="ECO:0007669"/>
    <property type="project" value="InterPro"/>
</dbReference>
<keyword evidence="6 11" id="KW-0547">Nucleotide-binding</keyword>
<dbReference type="GO" id="GO:0006261">
    <property type="term" value="P:DNA-templated DNA replication"/>
    <property type="evidence" value="ECO:0007669"/>
    <property type="project" value="TreeGrafter"/>
</dbReference>
<dbReference type="Pfam" id="PF13177">
    <property type="entry name" value="DNA_pol3_delta2"/>
    <property type="match status" value="1"/>
</dbReference>
<dbReference type="NCBIfam" id="TIGR02397">
    <property type="entry name" value="dnaX_nterm"/>
    <property type="match status" value="1"/>
</dbReference>
<dbReference type="FunFam" id="3.40.50.300:FF:000014">
    <property type="entry name" value="DNA polymerase III subunit gamma/tau"/>
    <property type="match status" value="1"/>
</dbReference>
<dbReference type="InterPro" id="IPR012763">
    <property type="entry name" value="DNA_pol_III_sug/sutau_N"/>
</dbReference>
<dbReference type="InterPro" id="IPR022107">
    <property type="entry name" value="DNA_pol_III_gamma/tau_C"/>
</dbReference>
<evidence type="ECO:0000256" key="2">
    <source>
        <dbReference type="ARBA" id="ARBA00022679"/>
    </source>
</evidence>
<dbReference type="EC" id="2.7.7.7" evidence="11"/>
<dbReference type="Pfam" id="PF12169">
    <property type="entry name" value="DNA_pol3_gamma3"/>
    <property type="match status" value="1"/>
</dbReference>
<dbReference type="AlphaFoldDB" id="A0A255XK94"/>
<keyword evidence="2 11" id="KW-0808">Transferase</keyword>
<evidence type="ECO:0000256" key="7">
    <source>
        <dbReference type="ARBA" id="ARBA00022833"/>
    </source>
</evidence>
<evidence type="ECO:0000256" key="6">
    <source>
        <dbReference type="ARBA" id="ARBA00022741"/>
    </source>
</evidence>
<dbReference type="InterPro" id="IPR022754">
    <property type="entry name" value="DNA_pol_III_gamma-3"/>
</dbReference>
<keyword evidence="8 11" id="KW-0067">ATP-binding</keyword>
<dbReference type="GO" id="GO:0003677">
    <property type="term" value="F:DNA binding"/>
    <property type="evidence" value="ECO:0007669"/>
    <property type="project" value="InterPro"/>
</dbReference>
<dbReference type="CDD" id="cd00009">
    <property type="entry name" value="AAA"/>
    <property type="match status" value="1"/>
</dbReference>
<comment type="catalytic activity">
    <reaction evidence="10 11">
        <text>DNA(n) + a 2'-deoxyribonucleoside 5'-triphosphate = DNA(n+1) + diphosphate</text>
        <dbReference type="Rhea" id="RHEA:22508"/>
        <dbReference type="Rhea" id="RHEA-COMP:17339"/>
        <dbReference type="Rhea" id="RHEA-COMP:17340"/>
        <dbReference type="ChEBI" id="CHEBI:33019"/>
        <dbReference type="ChEBI" id="CHEBI:61560"/>
        <dbReference type="ChEBI" id="CHEBI:173112"/>
        <dbReference type="EC" id="2.7.7.7"/>
    </reaction>
</comment>
<dbReference type="CDD" id="cd18137">
    <property type="entry name" value="HLD_clamp_pol_III_gamma_tau"/>
    <property type="match status" value="1"/>
</dbReference>
<evidence type="ECO:0000313" key="13">
    <source>
        <dbReference type="EMBL" id="OYQ17312.1"/>
    </source>
</evidence>
<name>A0A255XK94_9PROT</name>
<proteinExistence type="inferred from homology"/>
<dbReference type="Gene3D" id="1.10.8.60">
    <property type="match status" value="1"/>
</dbReference>
<comment type="subunit">
    <text evidence="11">DNA polymerase III contains a core (composed of alpha, epsilon and theta chains) that associates with a tau subunit. This core dimerizes to form the POLIII' complex. PolIII' associates with the gamma complex (composed of gamma, delta, delta', psi and chi chains) and with the beta chain to form the complete DNA polymerase III complex.</text>
</comment>
<dbReference type="EMBL" id="NOXS01000034">
    <property type="protein sequence ID" value="OYQ17312.1"/>
    <property type="molecule type" value="Genomic_DNA"/>
</dbReference>
<dbReference type="RefSeq" id="WP_094409934.1">
    <property type="nucleotide sequence ID" value="NZ_BMJZ01000005.1"/>
</dbReference>
<dbReference type="Proteomes" id="UP000216361">
    <property type="component" value="Unassembled WGS sequence"/>
</dbReference>
<keyword evidence="7" id="KW-0862">Zinc</keyword>
<dbReference type="Pfam" id="PF12362">
    <property type="entry name" value="DUF3646"/>
    <property type="match status" value="1"/>
</dbReference>
<comment type="function">
    <text evidence="11">DNA polymerase III is a complex, multichain enzyme responsible for most of the replicative synthesis in bacteria. This DNA polymerase also exhibits 3' to 5' exonuclease activity.</text>
</comment>
<sequence>MSESKAPEYRVLARKYRPQTFADMIGQEALVRTLTNAIQSGRLAHAFMLTGVRGVGKTTSARIVARALNCIGADGTGGPTPEPCGVCDPCVAIAADRHPDVIEMDAASRTGVDDIREIIDGVRYKPISARYKIYIIDEVHMLSKNAFNALLKTLEEPPDHTKFLFATTEIRKVPITVLSRCQRFDLRRIEPEVLAAHFTRVAGLEKVTLTPEAAALIGRAADGSARDGMSLLDQAIALSSGGTVEAETVRAMLGLADRLLVYDLFGKVMAGAIAEGLALYEDMHRAGADASQVLQDLMGLCHTVTRLKVAPGALESAAETERRAAGDLAGSLSVAALTRAWQILLKGAQEVHAAPDPRAALEMVLIRLAYVTDLPSPADLIRRLTQEGAPAVGGPAPSGGGAGPRLAMIAGGGAVAVAQAAPVSVGLPQPTSFEEVVALVEAKKDLSLRTHLMNDVRLVSFEVGKIDLMPLERAPRDLAAKLSGCLQDWTGRRWMVALTASGGGQTLREQEQTEAAARRDRLARHPLVQQIAKTLGGTVEEMIVTPRQGFLPAAPQAPLDPDAEGLDETGDFVVDDADFLDHTF</sequence>
<evidence type="ECO:0000256" key="9">
    <source>
        <dbReference type="ARBA" id="ARBA00022932"/>
    </source>
</evidence>
<keyword evidence="5" id="KW-0479">Metal-binding</keyword>
<evidence type="ECO:0000256" key="3">
    <source>
        <dbReference type="ARBA" id="ARBA00022695"/>
    </source>
</evidence>
<evidence type="ECO:0000256" key="11">
    <source>
        <dbReference type="RuleBase" id="RU364063"/>
    </source>
</evidence>
<accession>A0A255XK94</accession>
<evidence type="ECO:0000256" key="1">
    <source>
        <dbReference type="ARBA" id="ARBA00006360"/>
    </source>
</evidence>
<comment type="similarity">
    <text evidence="1 11">Belongs to the DnaX/STICHEL family.</text>
</comment>
<dbReference type="SUPFAM" id="SSF48019">
    <property type="entry name" value="post-AAA+ oligomerization domain-like"/>
    <property type="match status" value="1"/>
</dbReference>
<evidence type="ECO:0000313" key="14">
    <source>
        <dbReference type="Proteomes" id="UP000216361"/>
    </source>
</evidence>
<dbReference type="OrthoDB" id="9810148at2"/>
<comment type="caution">
    <text evidence="13">The sequence shown here is derived from an EMBL/GenBank/DDBJ whole genome shotgun (WGS) entry which is preliminary data.</text>
</comment>
<keyword evidence="3 11" id="KW-0548">Nucleotidyltransferase</keyword>
<dbReference type="SMART" id="SM00382">
    <property type="entry name" value="AAA"/>
    <property type="match status" value="1"/>
</dbReference>
<reference evidence="13 14" key="1">
    <citation type="submission" date="2017-07" db="EMBL/GenBank/DDBJ databases">
        <title>Elstera cyanobacteriorum sp. nov., a novel bacterium isolated from cyanobacterial aggregates in a eutrophic lake.</title>
        <authorList>
            <person name="Cai H."/>
        </authorList>
    </citation>
    <scope>NUCLEOTIDE SEQUENCE [LARGE SCALE GENOMIC DNA]</scope>
    <source>
        <strain evidence="13 14">TH019</strain>
    </source>
</reference>
<dbReference type="NCBIfam" id="NF006585">
    <property type="entry name" value="PRK09111.1"/>
    <property type="match status" value="1"/>
</dbReference>
<dbReference type="PANTHER" id="PTHR11669:SF0">
    <property type="entry name" value="PROTEIN STICHEL-LIKE 2"/>
    <property type="match status" value="1"/>
</dbReference>
<dbReference type="GO" id="GO:0005524">
    <property type="term" value="F:ATP binding"/>
    <property type="evidence" value="ECO:0007669"/>
    <property type="project" value="UniProtKB-KW"/>
</dbReference>
<feature type="domain" description="AAA+ ATPase" evidence="12">
    <location>
        <begin position="43"/>
        <end position="190"/>
    </location>
</feature>
<keyword evidence="4 11" id="KW-0235">DNA replication</keyword>
<evidence type="ECO:0000256" key="8">
    <source>
        <dbReference type="ARBA" id="ARBA00022840"/>
    </source>
</evidence>
<evidence type="ECO:0000256" key="5">
    <source>
        <dbReference type="ARBA" id="ARBA00022723"/>
    </source>
</evidence>
<protein>
    <recommendedName>
        <fullName evidence="11">DNA polymerase III subunit gamma/tau</fullName>
        <ecNumber evidence="11">2.7.7.7</ecNumber>
    </recommendedName>
</protein>
<dbReference type="GO" id="GO:0046872">
    <property type="term" value="F:metal ion binding"/>
    <property type="evidence" value="ECO:0007669"/>
    <property type="project" value="UniProtKB-KW"/>
</dbReference>
<dbReference type="PANTHER" id="PTHR11669">
    <property type="entry name" value="REPLICATION FACTOR C / DNA POLYMERASE III GAMMA-TAU SUBUNIT"/>
    <property type="match status" value="1"/>
</dbReference>
<dbReference type="InterPro" id="IPR027417">
    <property type="entry name" value="P-loop_NTPase"/>
</dbReference>
<keyword evidence="14" id="KW-1185">Reference proteome</keyword>
<gene>
    <name evidence="11" type="primary">dnaX</name>
    <name evidence="13" type="ORF">CHR90_15205</name>
</gene>
<dbReference type="SUPFAM" id="SSF52540">
    <property type="entry name" value="P-loop containing nucleoside triphosphate hydrolases"/>
    <property type="match status" value="1"/>
</dbReference>
<dbReference type="InterPro" id="IPR003593">
    <property type="entry name" value="AAA+_ATPase"/>
</dbReference>
<keyword evidence="9 11" id="KW-0239">DNA-directed DNA polymerase</keyword>
<dbReference type="InterPro" id="IPR045085">
    <property type="entry name" value="HLD_clamp_pol_III_gamma_tau"/>
</dbReference>
<dbReference type="Gene3D" id="1.20.272.10">
    <property type="match status" value="1"/>
</dbReference>
<organism evidence="13 14">
    <name type="scientific">Elstera cyanobacteriorum</name>
    <dbReference type="NCBI Taxonomy" id="2022747"/>
    <lineage>
        <taxon>Bacteria</taxon>
        <taxon>Pseudomonadati</taxon>
        <taxon>Pseudomonadota</taxon>
        <taxon>Alphaproteobacteria</taxon>
        <taxon>Rhodospirillales</taxon>
        <taxon>Rhodospirillaceae</taxon>
        <taxon>Elstera</taxon>
    </lineage>
</organism>
<dbReference type="GO" id="GO:0003887">
    <property type="term" value="F:DNA-directed DNA polymerase activity"/>
    <property type="evidence" value="ECO:0007669"/>
    <property type="project" value="UniProtKB-KW"/>
</dbReference>
<dbReference type="InterPro" id="IPR050238">
    <property type="entry name" value="DNA_Rep/Repair_Clamp_Loader"/>
</dbReference>
<evidence type="ECO:0000256" key="10">
    <source>
        <dbReference type="ARBA" id="ARBA00049244"/>
    </source>
</evidence>
<dbReference type="InterPro" id="IPR008921">
    <property type="entry name" value="DNA_pol3_clamp-load_cplx_C"/>
</dbReference>
<evidence type="ECO:0000256" key="4">
    <source>
        <dbReference type="ARBA" id="ARBA00022705"/>
    </source>
</evidence>
<dbReference type="Pfam" id="PF22608">
    <property type="entry name" value="DNAX_ATPase_lid"/>
    <property type="match status" value="1"/>
</dbReference>
<dbReference type="Gene3D" id="3.40.50.300">
    <property type="entry name" value="P-loop containing nucleotide triphosphate hydrolases"/>
    <property type="match status" value="1"/>
</dbReference>
<evidence type="ECO:0000259" key="12">
    <source>
        <dbReference type="SMART" id="SM00382"/>
    </source>
</evidence>